<gene>
    <name evidence="10" type="primary">LOC110780747</name>
</gene>
<reference evidence="9" key="1">
    <citation type="journal article" date="2021" name="Nat. Commun.">
        <title>Genomic analyses provide insights into spinach domestication and the genetic basis of agronomic traits.</title>
        <authorList>
            <person name="Cai X."/>
            <person name="Sun X."/>
            <person name="Xu C."/>
            <person name="Sun H."/>
            <person name="Wang X."/>
            <person name="Ge C."/>
            <person name="Zhang Z."/>
            <person name="Wang Q."/>
            <person name="Fei Z."/>
            <person name="Jiao C."/>
            <person name="Wang Q."/>
        </authorList>
    </citation>
    <scope>NUCLEOTIDE SEQUENCE [LARGE SCALE GENOMIC DNA]</scope>
    <source>
        <strain evidence="9">cv. Varoflay</strain>
    </source>
</reference>
<keyword evidence="4" id="KW-0611">Plant defense</keyword>
<evidence type="ECO:0000256" key="2">
    <source>
        <dbReference type="ARBA" id="ARBA00009923"/>
    </source>
</evidence>
<dbReference type="GO" id="GO:0098542">
    <property type="term" value="P:defense response to other organism"/>
    <property type="evidence" value="ECO:0007669"/>
    <property type="project" value="UniProtKB-ARBA"/>
</dbReference>
<evidence type="ECO:0000256" key="4">
    <source>
        <dbReference type="ARBA" id="ARBA00022821"/>
    </source>
</evidence>
<dbReference type="GeneID" id="110780747"/>
<dbReference type="SMART" id="SM00198">
    <property type="entry name" value="SCP"/>
    <property type="match status" value="1"/>
</dbReference>
<evidence type="ECO:0000256" key="6">
    <source>
        <dbReference type="ARBA" id="ARBA00023265"/>
    </source>
</evidence>
<comment type="similarity">
    <text evidence="2">Belongs to the CRISP family.</text>
</comment>
<dbReference type="InterPro" id="IPR001283">
    <property type="entry name" value="CRISP-related"/>
</dbReference>
<dbReference type="PANTHER" id="PTHR10334">
    <property type="entry name" value="CYSTEINE-RICH SECRETORY PROTEIN-RELATED"/>
    <property type="match status" value="1"/>
</dbReference>
<dbReference type="OrthoDB" id="337038at2759"/>
<dbReference type="InterPro" id="IPR035940">
    <property type="entry name" value="CAP_sf"/>
</dbReference>
<dbReference type="PRINTS" id="PR00837">
    <property type="entry name" value="V5TPXLIKE"/>
</dbReference>
<feature type="chain" id="PRO_5040440453" evidence="7">
    <location>
        <begin position="22"/>
        <end position="186"/>
    </location>
</feature>
<name>A0A9R0I0Y9_SPIOL</name>
<keyword evidence="5" id="KW-1015">Disulfide bond</keyword>
<evidence type="ECO:0000256" key="7">
    <source>
        <dbReference type="SAM" id="SignalP"/>
    </source>
</evidence>
<dbReference type="PROSITE" id="PS01009">
    <property type="entry name" value="CRISP_1"/>
    <property type="match status" value="1"/>
</dbReference>
<dbReference type="FunFam" id="3.40.33.10:FF:000006">
    <property type="entry name" value="Putative pathogenesis-related protein 1"/>
    <property type="match status" value="1"/>
</dbReference>
<dbReference type="GO" id="GO:0005615">
    <property type="term" value="C:extracellular space"/>
    <property type="evidence" value="ECO:0000318"/>
    <property type="project" value="GO_Central"/>
</dbReference>
<evidence type="ECO:0000313" key="10">
    <source>
        <dbReference type="RefSeq" id="XP_021840762.1"/>
    </source>
</evidence>
<keyword evidence="6" id="KW-0568">Pathogenesis-related protein</keyword>
<protein>
    <submittedName>
        <fullName evidence="10">Pathogenesis-related protein 1-like</fullName>
    </submittedName>
</protein>
<dbReference type="InterPro" id="IPR018244">
    <property type="entry name" value="Allrgn_V5/Tpx1_CS"/>
</dbReference>
<dbReference type="CDD" id="cd05381">
    <property type="entry name" value="CAP_PR-1"/>
    <property type="match status" value="1"/>
</dbReference>
<evidence type="ECO:0000256" key="3">
    <source>
        <dbReference type="ARBA" id="ARBA00022729"/>
    </source>
</evidence>
<dbReference type="Gene3D" id="3.40.33.10">
    <property type="entry name" value="CAP"/>
    <property type="match status" value="1"/>
</dbReference>
<dbReference type="KEGG" id="soe:110780747"/>
<accession>A0A9R0I0Y9</accession>
<dbReference type="RefSeq" id="XP_021840762.1">
    <property type="nucleotide sequence ID" value="XM_021985070.2"/>
</dbReference>
<dbReference type="PROSITE" id="PS01010">
    <property type="entry name" value="CRISP_2"/>
    <property type="match status" value="1"/>
</dbReference>
<dbReference type="SUPFAM" id="SSF55797">
    <property type="entry name" value="PR-1-like"/>
    <property type="match status" value="1"/>
</dbReference>
<dbReference type="AlphaFoldDB" id="A0A9R0I0Y9"/>
<proteinExistence type="inferred from homology"/>
<comment type="function">
    <text evidence="1">Probably involved in the defense reaction of plants against pathogens.</text>
</comment>
<organism evidence="9 10">
    <name type="scientific">Spinacia oleracea</name>
    <name type="common">Spinach</name>
    <dbReference type="NCBI Taxonomy" id="3562"/>
    <lineage>
        <taxon>Eukaryota</taxon>
        <taxon>Viridiplantae</taxon>
        <taxon>Streptophyta</taxon>
        <taxon>Embryophyta</taxon>
        <taxon>Tracheophyta</taxon>
        <taxon>Spermatophyta</taxon>
        <taxon>Magnoliopsida</taxon>
        <taxon>eudicotyledons</taxon>
        <taxon>Gunneridae</taxon>
        <taxon>Pentapetalae</taxon>
        <taxon>Caryophyllales</taxon>
        <taxon>Chenopodiaceae</taxon>
        <taxon>Chenopodioideae</taxon>
        <taxon>Anserineae</taxon>
        <taxon>Spinacia</taxon>
    </lineage>
</organism>
<evidence type="ECO:0000256" key="5">
    <source>
        <dbReference type="ARBA" id="ARBA00023157"/>
    </source>
</evidence>
<feature type="domain" description="SCP" evidence="8">
    <location>
        <begin position="48"/>
        <end position="182"/>
    </location>
</feature>
<dbReference type="Pfam" id="PF00188">
    <property type="entry name" value="CAP"/>
    <property type="match status" value="1"/>
</dbReference>
<feature type="signal peptide" evidence="7">
    <location>
        <begin position="1"/>
        <end position="21"/>
    </location>
</feature>
<evidence type="ECO:0000256" key="1">
    <source>
        <dbReference type="ARBA" id="ARBA00003143"/>
    </source>
</evidence>
<sequence>MTPTTLCVSLLFFFSLQLSISSSYKTRTYSYSPGPYGRNPTPSYEPTSDIYLYLKAQNDARKAVGVPPLSWDNRLAAYAQWYANQRRYDCALQHSNGPYGENIFWGSGGFNWSPASAAQYWVDEIKWYDYNSNSCAYGKDCGHYTQIVWRSSTRIGCAKVFCYNGRGTFITCNYDPPGNYIGSRPY</sequence>
<dbReference type="InterPro" id="IPR014044">
    <property type="entry name" value="CAP_dom"/>
</dbReference>
<dbReference type="Proteomes" id="UP000813463">
    <property type="component" value="Chromosome 2"/>
</dbReference>
<keyword evidence="3 7" id="KW-0732">Signal</keyword>
<keyword evidence="9" id="KW-1185">Reference proteome</keyword>
<evidence type="ECO:0000313" key="9">
    <source>
        <dbReference type="Proteomes" id="UP000813463"/>
    </source>
</evidence>
<dbReference type="PRINTS" id="PR00838">
    <property type="entry name" value="V5ALLERGEN"/>
</dbReference>
<evidence type="ECO:0000259" key="8">
    <source>
        <dbReference type="SMART" id="SM00198"/>
    </source>
</evidence>
<dbReference type="InterPro" id="IPR002413">
    <property type="entry name" value="V5_allergen-like"/>
</dbReference>
<reference evidence="10" key="2">
    <citation type="submission" date="2025-08" db="UniProtKB">
        <authorList>
            <consortium name="RefSeq"/>
        </authorList>
    </citation>
    <scope>IDENTIFICATION</scope>
    <source>
        <tissue evidence="10">Leaf</tissue>
    </source>
</reference>